<comment type="caution">
    <text evidence="3">The sequence shown here is derived from an EMBL/GenBank/DDBJ whole genome shotgun (WGS) entry which is preliminary data.</text>
</comment>
<protein>
    <submittedName>
        <fullName evidence="3">Uncharacterized protein</fullName>
    </submittedName>
</protein>
<dbReference type="EMBL" id="PQIB02000011">
    <property type="protein sequence ID" value="RLM84837.1"/>
    <property type="molecule type" value="Genomic_DNA"/>
</dbReference>
<evidence type="ECO:0000256" key="2">
    <source>
        <dbReference type="SAM" id="Phobius"/>
    </source>
</evidence>
<feature type="region of interest" description="Disordered" evidence="1">
    <location>
        <begin position="75"/>
        <end position="96"/>
    </location>
</feature>
<sequence>MAAAPADPGAASRVRQWVLANFASSWFLLAPLLAAYVPRLFQTYFNLFHRRHARRLLDVVDPYLSVDIYECPAAERYSPCSPWPRPTPPTTRSRRT</sequence>
<dbReference type="AlphaFoldDB" id="A0A3L6QLV8"/>
<gene>
    <name evidence="3" type="ORF">C2845_PM04G05050</name>
</gene>
<keyword evidence="2" id="KW-0472">Membrane</keyword>
<evidence type="ECO:0000313" key="4">
    <source>
        <dbReference type="Proteomes" id="UP000275267"/>
    </source>
</evidence>
<evidence type="ECO:0000256" key="1">
    <source>
        <dbReference type="SAM" id="MobiDB-lite"/>
    </source>
</evidence>
<evidence type="ECO:0000313" key="3">
    <source>
        <dbReference type="EMBL" id="RLM84837.1"/>
    </source>
</evidence>
<accession>A0A3L6QLV8</accession>
<keyword evidence="4" id="KW-1185">Reference proteome</keyword>
<dbReference type="Proteomes" id="UP000275267">
    <property type="component" value="Unassembled WGS sequence"/>
</dbReference>
<keyword evidence="2" id="KW-0812">Transmembrane</keyword>
<keyword evidence="2" id="KW-1133">Transmembrane helix</keyword>
<dbReference type="STRING" id="4540.A0A3L6QLV8"/>
<name>A0A3L6QLV8_PANMI</name>
<feature type="transmembrane region" description="Helical" evidence="2">
    <location>
        <begin position="17"/>
        <end position="41"/>
    </location>
</feature>
<proteinExistence type="predicted"/>
<reference evidence="4" key="1">
    <citation type="journal article" date="2019" name="Nat. Commun.">
        <title>The genome of broomcorn millet.</title>
        <authorList>
            <person name="Zou C."/>
            <person name="Miki D."/>
            <person name="Li D."/>
            <person name="Tang Q."/>
            <person name="Xiao L."/>
            <person name="Rajput S."/>
            <person name="Deng P."/>
            <person name="Jia W."/>
            <person name="Huang R."/>
            <person name="Zhang M."/>
            <person name="Sun Y."/>
            <person name="Hu J."/>
            <person name="Fu X."/>
            <person name="Schnable P.S."/>
            <person name="Li F."/>
            <person name="Zhang H."/>
            <person name="Feng B."/>
            <person name="Zhu X."/>
            <person name="Liu R."/>
            <person name="Schnable J.C."/>
            <person name="Zhu J.-K."/>
            <person name="Zhang H."/>
        </authorList>
    </citation>
    <scope>NUCLEOTIDE SEQUENCE [LARGE SCALE GENOMIC DNA]</scope>
</reference>
<organism evidence="3 4">
    <name type="scientific">Panicum miliaceum</name>
    <name type="common">Proso millet</name>
    <name type="synonym">Broomcorn millet</name>
    <dbReference type="NCBI Taxonomy" id="4540"/>
    <lineage>
        <taxon>Eukaryota</taxon>
        <taxon>Viridiplantae</taxon>
        <taxon>Streptophyta</taxon>
        <taxon>Embryophyta</taxon>
        <taxon>Tracheophyta</taxon>
        <taxon>Spermatophyta</taxon>
        <taxon>Magnoliopsida</taxon>
        <taxon>Liliopsida</taxon>
        <taxon>Poales</taxon>
        <taxon>Poaceae</taxon>
        <taxon>PACMAD clade</taxon>
        <taxon>Panicoideae</taxon>
        <taxon>Panicodae</taxon>
        <taxon>Paniceae</taxon>
        <taxon>Panicinae</taxon>
        <taxon>Panicum</taxon>
        <taxon>Panicum sect. Panicum</taxon>
    </lineage>
</organism>
<dbReference type="OrthoDB" id="10518392at2759"/>